<gene>
    <name evidence="1" type="ORF">K3G42_011022</name>
</gene>
<keyword evidence="2" id="KW-1185">Reference proteome</keyword>
<protein>
    <submittedName>
        <fullName evidence="1">Uncharacterized protein</fullName>
    </submittedName>
</protein>
<comment type="caution">
    <text evidence="1">The sequence shown here is derived from an EMBL/GenBank/DDBJ whole genome shotgun (WGS) entry which is preliminary data.</text>
</comment>
<dbReference type="Proteomes" id="UP000827872">
    <property type="component" value="Linkage Group LG06"/>
</dbReference>
<organism evidence="1 2">
    <name type="scientific">Sphaerodactylus townsendi</name>
    <dbReference type="NCBI Taxonomy" id="933632"/>
    <lineage>
        <taxon>Eukaryota</taxon>
        <taxon>Metazoa</taxon>
        <taxon>Chordata</taxon>
        <taxon>Craniata</taxon>
        <taxon>Vertebrata</taxon>
        <taxon>Euteleostomi</taxon>
        <taxon>Lepidosauria</taxon>
        <taxon>Squamata</taxon>
        <taxon>Bifurcata</taxon>
        <taxon>Gekkota</taxon>
        <taxon>Sphaerodactylidae</taxon>
        <taxon>Sphaerodactylus</taxon>
    </lineage>
</organism>
<proteinExistence type="predicted"/>
<evidence type="ECO:0000313" key="2">
    <source>
        <dbReference type="Proteomes" id="UP000827872"/>
    </source>
</evidence>
<reference evidence="1" key="1">
    <citation type="submission" date="2021-08" db="EMBL/GenBank/DDBJ databases">
        <title>The first chromosome-level gecko genome reveals the dynamic sex chromosomes of Neotropical dwarf geckos (Sphaerodactylidae: Sphaerodactylus).</title>
        <authorList>
            <person name="Pinto B.J."/>
            <person name="Keating S.E."/>
            <person name="Gamble T."/>
        </authorList>
    </citation>
    <scope>NUCLEOTIDE SEQUENCE</scope>
    <source>
        <strain evidence="1">TG3544</strain>
    </source>
</reference>
<dbReference type="EMBL" id="CM037619">
    <property type="protein sequence ID" value="KAH8006682.1"/>
    <property type="molecule type" value="Genomic_DNA"/>
</dbReference>
<name>A0ACB8FMT4_9SAUR</name>
<sequence length="1276" mass="142434">MNDMERAPRLSLETSRTASIQRSLTSTDAKQTSALDKAQLTDMSTMSGGNLFNHFVLKKVKTGNTVSKILTDPHSIISVQNPTASSESSPLSEKLAKEGGEKFWNVRSEVTQQSKDCLCTPDKNITDWNKGNNISSSSSLAVPEAGLLQRSFVTGNSCTVGRACSLEELETSLALWKKGPSASLNDHFGESAERNIPDELSNCGKSSIAVVKNETTLSSFPSSLGQKLDAINSNSLKSSEPQVAIVSPLILTKDGIQNEVQEKNLSSVLETMYPVIAVGSIHSLNEFVDKMSDIDKPVKRTACSPSDSWVTVKEVCPDIHQKITKSTGENGMQTAETEADCSCDPNQRITGPLQSGKNTPGDGFPPETDDSSSPVSQKCSLKTSPDLVKPEDTVLNKNIFQISSVCTLVQGDAFYNSQIASIFNSPLKSKAENNTSSEDQRPDSFHKERPLSLVERDCEINERASVGDASLRSLTTLSKAIAEKLLNLPGAKISQRGKVSDEVNESNSKGRKITELCNPNSEKDPPQNRFCSDIHSTDSASGNREVPGNSIVDEGSAHSVQEHVPSDETQTHSVNNIDIAPTSPNDQLSELLKEFPYGIYDSKVLNKTENEDSATKLIEIKEGQENQTFGQNSDANHSLDQITVNILNPQQMKELFPDSSGQSFNRLENRENDKVSIMSEGAIEKHIVDSTNSSAETVQEPASQSYCCLKGWISVEYNVDPCDCRLQETSSKQQLGHYLPSEIIIKEEPETHETSNMSCQLNNLPQTIDPVNNNLSSKDASNRIWSKSIHRENNLQQKENKPLKEDEGLIPSLSLEKSESLKPENKQQKIEKSPKKVQTEMYNQKCTTLVSKRKELLHSERDCSKGQYVRPACKRELSGKERTPRETVGSRSKLDTLRQSMENKHSKKKEQYKIKQESSETHIIKGPIHLFKRRLKKHTSIEGKQKTSKRPFSMVTPSSSLSSVDLVSKTYNNAQRSQEHLNRQKCKIDQGLENNTAVRTDHNESSSSEAVQQNKGSLVWTNLKKFVYPEERGKVWQNRRSLSGNIKTSKLQIFRRQHLNTYKSYSSGKEAVRGSHKRDKGFPKTHSDKKSPYDKKSNTLTLQREQNKNYLNKVGFRQTERSICLTKLVQSPSKSVWHVKSSSASEQSEDKKNYTRCSQQSEVIKPQMLEFKMCPEIVFKKLVSEEVPDAKKLSEKETTPVAAVKSTREDWLNYIPLKKRKIWEKETQVDGIPLGTAVELLDKDEASKKSNATFETYRKMHLEKRRSRSLDSSPLN</sequence>
<evidence type="ECO:0000313" key="1">
    <source>
        <dbReference type="EMBL" id="KAH8006682.1"/>
    </source>
</evidence>
<accession>A0ACB8FMT4</accession>